<reference evidence="3 4" key="1">
    <citation type="submission" date="2025-04" db="UniProtKB">
        <authorList>
            <consortium name="RefSeq"/>
        </authorList>
    </citation>
    <scope>IDENTIFICATION</scope>
</reference>
<dbReference type="RefSeq" id="XP_055358720.1">
    <property type="nucleotide sequence ID" value="XM_055502745.1"/>
</dbReference>
<evidence type="ECO:0000313" key="4">
    <source>
        <dbReference type="RefSeq" id="XP_055358719.1"/>
    </source>
</evidence>
<dbReference type="RefSeq" id="XP_055358719.1">
    <property type="nucleotide sequence ID" value="XM_055502744.1"/>
</dbReference>
<organism evidence="2 3">
    <name type="scientific">Betta splendens</name>
    <name type="common">Siamese fighting fish</name>
    <dbReference type="NCBI Taxonomy" id="158456"/>
    <lineage>
        <taxon>Eukaryota</taxon>
        <taxon>Metazoa</taxon>
        <taxon>Chordata</taxon>
        <taxon>Craniata</taxon>
        <taxon>Vertebrata</taxon>
        <taxon>Euteleostomi</taxon>
        <taxon>Actinopterygii</taxon>
        <taxon>Neopterygii</taxon>
        <taxon>Teleostei</taxon>
        <taxon>Neoteleostei</taxon>
        <taxon>Acanthomorphata</taxon>
        <taxon>Anabantaria</taxon>
        <taxon>Anabantiformes</taxon>
        <taxon>Anabantoidei</taxon>
        <taxon>Osphronemidae</taxon>
        <taxon>Betta</taxon>
    </lineage>
</organism>
<dbReference type="RefSeq" id="XP_029031747.1">
    <property type="nucleotide sequence ID" value="XM_029175914.3"/>
</dbReference>
<feature type="region of interest" description="Disordered" evidence="1">
    <location>
        <begin position="320"/>
        <end position="376"/>
    </location>
</feature>
<gene>
    <name evidence="3 4 5 6" type="primary">cep68</name>
</gene>
<dbReference type="CTD" id="23177"/>
<dbReference type="Proteomes" id="UP000515150">
    <property type="component" value="Chromosome 15"/>
</dbReference>
<dbReference type="Gene3D" id="1.20.58.60">
    <property type="match status" value="1"/>
</dbReference>
<protein>
    <submittedName>
        <fullName evidence="3 4">Centrosomal protein of 68 kDa isoform X1</fullName>
    </submittedName>
</protein>
<dbReference type="GeneID" id="114870816"/>
<name>A0A6P7PJH3_BETSP</name>
<feature type="region of interest" description="Disordered" evidence="1">
    <location>
        <begin position="80"/>
        <end position="142"/>
    </location>
</feature>
<accession>A0A6P7PJH3</accession>
<evidence type="ECO:0000313" key="3">
    <source>
        <dbReference type="RefSeq" id="XP_029031747.1"/>
    </source>
</evidence>
<feature type="compositionally biased region" description="Polar residues" evidence="1">
    <location>
        <begin position="337"/>
        <end position="350"/>
    </location>
</feature>
<dbReference type="KEGG" id="bspl:114870816"/>
<proteinExistence type="predicted"/>
<evidence type="ECO:0000313" key="5">
    <source>
        <dbReference type="RefSeq" id="XP_055358720.1"/>
    </source>
</evidence>
<keyword evidence="2" id="KW-1185">Reference proteome</keyword>
<dbReference type="AlphaFoldDB" id="A0A6P7PJH3"/>
<evidence type="ECO:0000313" key="6">
    <source>
        <dbReference type="RefSeq" id="XP_055358721.1"/>
    </source>
</evidence>
<dbReference type="RefSeq" id="XP_055358721.1">
    <property type="nucleotide sequence ID" value="XM_055502746.1"/>
</dbReference>
<dbReference type="SUPFAM" id="SSF46966">
    <property type="entry name" value="Spectrin repeat"/>
    <property type="match status" value="1"/>
</dbReference>
<sequence length="652" mass="72662">MEAKRCSPRWKPFSNLKYSRRCLSLIPEDNETERDRAASHKSVTMAQISRCVWDRRYVTRKPQLCSDQQTCISDMYHVKKRDPPQHTRESGQSGLSRSQHTDEELLTKSREELPVNGFSFSHRDTSPPSDSTKGHHSPEFINSLGYEGPTLGSCFSSSRSSSIQELQRLKPKVASTHLYLHCIPCPGYSSPEQPQLMLGGTEGRGEKETKLLSHTEHSRRQTMTPCQLTYWDCAIPKGLPPSPDRLSSDWNPNREYQAMLDYTYPLKPGLCAYAWDSSELQENSVLQTDLQDSGIDLEHLCSSTNLSGLDFSVSSIAESKDRSPLGAGDGSPDLPSVTRSTDDMASSTPLSLKAPVGLSPDGNKRGGRNHDGGVGRLHQNNFLTSHSDIFASIAYNCSTSVLPLSRCLDREMDEEFWPLPGKLEDPQLLSKQVREVMVRLSQPVGEPLTTSILSSIIVLDKREAEELTHDVACAKHTAATPRTCGASGEPAGERPSLREVEQLTEQLYGLTLAYSQRRRPEERQQSDSLLRHIQVFCSHLEQLIQQLYTVSEKMELLSAASVDIDSVRSRLTEYQSFQREVSSHQPLMSRVLQTGQLLLDCMDTMSPLLSDALLLIEQQSKALQTHTEHLLSSILSSPDPAQAALDSGEVLR</sequence>
<evidence type="ECO:0000256" key="1">
    <source>
        <dbReference type="SAM" id="MobiDB-lite"/>
    </source>
</evidence>
<dbReference type="OrthoDB" id="9448174at2759"/>
<feature type="compositionally biased region" description="Basic and acidic residues" evidence="1">
    <location>
        <begin position="99"/>
        <end position="113"/>
    </location>
</feature>
<feature type="compositionally biased region" description="Basic and acidic residues" evidence="1">
    <location>
        <begin position="362"/>
        <end position="373"/>
    </location>
</feature>
<evidence type="ECO:0000313" key="2">
    <source>
        <dbReference type="Proteomes" id="UP000515150"/>
    </source>
</evidence>